<feature type="compositionally biased region" description="Basic and acidic residues" evidence="1">
    <location>
        <begin position="180"/>
        <end position="277"/>
    </location>
</feature>
<feature type="region of interest" description="Disordered" evidence="1">
    <location>
        <begin position="180"/>
        <end position="279"/>
    </location>
</feature>
<evidence type="ECO:0000313" key="4">
    <source>
        <dbReference type="Proteomes" id="UP000193498"/>
    </source>
</evidence>
<evidence type="ECO:0000256" key="2">
    <source>
        <dbReference type="SAM" id="SignalP"/>
    </source>
</evidence>
<organism evidence="3 4">
    <name type="scientific">Basidiobolus meristosporus CBS 931.73</name>
    <dbReference type="NCBI Taxonomy" id="1314790"/>
    <lineage>
        <taxon>Eukaryota</taxon>
        <taxon>Fungi</taxon>
        <taxon>Fungi incertae sedis</taxon>
        <taxon>Zoopagomycota</taxon>
        <taxon>Entomophthoromycotina</taxon>
        <taxon>Basidiobolomycetes</taxon>
        <taxon>Basidiobolales</taxon>
        <taxon>Basidiobolaceae</taxon>
        <taxon>Basidiobolus</taxon>
    </lineage>
</organism>
<dbReference type="InParanoid" id="A0A1Y1YSS1"/>
<accession>A0A1Y1YSS1</accession>
<keyword evidence="4" id="KW-1185">Reference proteome</keyword>
<feature type="compositionally biased region" description="Acidic residues" evidence="1">
    <location>
        <begin position="527"/>
        <end position="537"/>
    </location>
</feature>
<comment type="caution">
    <text evidence="3">The sequence shown here is derived from an EMBL/GenBank/DDBJ whole genome shotgun (WGS) entry which is preliminary data.</text>
</comment>
<dbReference type="GO" id="GO:0030527">
    <property type="term" value="F:structural constituent of chromatin"/>
    <property type="evidence" value="ECO:0007669"/>
    <property type="project" value="InterPro"/>
</dbReference>
<evidence type="ECO:0000313" key="3">
    <source>
        <dbReference type="EMBL" id="ORY01083.1"/>
    </source>
</evidence>
<proteinExistence type="predicted"/>
<protein>
    <submittedName>
        <fullName evidence="3">Uncharacterized protein</fullName>
    </submittedName>
</protein>
<keyword evidence="2" id="KW-0732">Signal</keyword>
<dbReference type="GO" id="GO:0030261">
    <property type="term" value="P:chromosome condensation"/>
    <property type="evidence" value="ECO:0007669"/>
    <property type="project" value="InterPro"/>
</dbReference>
<dbReference type="AlphaFoldDB" id="A0A1Y1YSS1"/>
<feature type="region of interest" description="Disordered" evidence="1">
    <location>
        <begin position="350"/>
        <end position="538"/>
    </location>
</feature>
<dbReference type="Pfam" id="PF07382">
    <property type="entry name" value="HC2"/>
    <property type="match status" value="1"/>
</dbReference>
<sequence>MRASKILSSVVVTLCVMGTMVHGLGESPQNSIDRRAGMNTQPNNNFRQIHRASDFNLGALIVDELAKAHMLPKEPAKQQGLVQEIFDRVNKLSHGKSSNDHSTQEFQKEAVIKIVKALVHLDEKSIHKRQAKSIPPDNVLKAKIVSALIRRGLFPKDSAKASALTEEAFAALKMILGKKDDAKKDDAKKDDAKKDDAKKDDAKKDDAKKDDAKKDDAKKDDAKKDDAKKDDAKKDDAKKDDAKKDDAKKDDAKKDDAKKDDAKKDDAKKDDAKKDDMNTFQRLAESVKSFFSGKDDGRTIEKRQAKGGPPVAVLRAKIISALTNRGLLPKDDAKAAMLIDEALANLKAILGLPKDDAKKDDAKKDDAKKDDAKKDDAKKDDAKKDDAKKGDAKKDDAKKDDAKKDDAKKDDAKKDDAKKDDAKKDDAKKDDAKKDDAKKDDAKKDDAKKDDAKKDDAKKDDAKKDDAKKDDAKKDDAKKDDAKKGDAKKDDAKKDDAKKDDAKKDDAKVAFFQRLRESVGRMGPHDNDDDEDEDDDEERRVFKREVDDHFLKQTILQALGESDINPTPSQDTDNMVGEMASNIKALASTKTTDKDAIGHQVKKIIQAVLSLTKMKRA</sequence>
<dbReference type="Proteomes" id="UP000193498">
    <property type="component" value="Unassembled WGS sequence"/>
</dbReference>
<dbReference type="STRING" id="1314790.A0A1Y1YSS1"/>
<dbReference type="EMBL" id="MCFE01000074">
    <property type="protein sequence ID" value="ORY01083.1"/>
    <property type="molecule type" value="Genomic_DNA"/>
</dbReference>
<gene>
    <name evidence="3" type="ORF">K493DRAFT_335088</name>
</gene>
<reference evidence="3 4" key="1">
    <citation type="submission" date="2016-07" db="EMBL/GenBank/DDBJ databases">
        <title>Pervasive Adenine N6-methylation of Active Genes in Fungi.</title>
        <authorList>
            <consortium name="DOE Joint Genome Institute"/>
            <person name="Mondo S.J."/>
            <person name="Dannebaum R.O."/>
            <person name="Kuo R.C."/>
            <person name="Labutti K."/>
            <person name="Haridas S."/>
            <person name="Kuo A."/>
            <person name="Salamov A."/>
            <person name="Ahrendt S.R."/>
            <person name="Lipzen A."/>
            <person name="Sullivan W."/>
            <person name="Andreopoulos W.B."/>
            <person name="Clum A."/>
            <person name="Lindquist E."/>
            <person name="Daum C."/>
            <person name="Ramamoorthy G.K."/>
            <person name="Gryganskyi A."/>
            <person name="Culley D."/>
            <person name="Magnuson J.K."/>
            <person name="James T.Y."/>
            <person name="O'Malley M.A."/>
            <person name="Stajich J.E."/>
            <person name="Spatafora J.W."/>
            <person name="Visel A."/>
            <person name="Grigoriev I.V."/>
        </authorList>
    </citation>
    <scope>NUCLEOTIDE SEQUENCE [LARGE SCALE GENOMIC DNA]</scope>
    <source>
        <strain evidence="3 4">CBS 931.73</strain>
    </source>
</reference>
<feature type="chain" id="PRO_5012305113" evidence="2">
    <location>
        <begin position="24"/>
        <end position="617"/>
    </location>
</feature>
<feature type="compositionally biased region" description="Basic and acidic residues" evidence="1">
    <location>
        <begin position="353"/>
        <end position="526"/>
    </location>
</feature>
<name>A0A1Y1YSS1_9FUNG</name>
<dbReference type="InterPro" id="IPR009970">
    <property type="entry name" value="HC2"/>
</dbReference>
<evidence type="ECO:0000256" key="1">
    <source>
        <dbReference type="SAM" id="MobiDB-lite"/>
    </source>
</evidence>
<feature type="signal peptide" evidence="2">
    <location>
        <begin position="1"/>
        <end position="23"/>
    </location>
</feature>
<dbReference type="GO" id="GO:0003677">
    <property type="term" value="F:DNA binding"/>
    <property type="evidence" value="ECO:0007669"/>
    <property type="project" value="InterPro"/>
</dbReference>